<dbReference type="GeneID" id="108084006"/>
<organism evidence="1 2">
    <name type="scientific">Drosophila kikkawai</name>
    <name type="common">Fruit fly</name>
    <dbReference type="NCBI Taxonomy" id="30033"/>
    <lineage>
        <taxon>Eukaryota</taxon>
        <taxon>Metazoa</taxon>
        <taxon>Ecdysozoa</taxon>
        <taxon>Arthropoda</taxon>
        <taxon>Hexapoda</taxon>
        <taxon>Insecta</taxon>
        <taxon>Pterygota</taxon>
        <taxon>Neoptera</taxon>
        <taxon>Endopterygota</taxon>
        <taxon>Diptera</taxon>
        <taxon>Brachycera</taxon>
        <taxon>Muscomorpha</taxon>
        <taxon>Ephydroidea</taxon>
        <taxon>Drosophilidae</taxon>
        <taxon>Drosophila</taxon>
        <taxon>Sophophora</taxon>
    </lineage>
</organism>
<evidence type="ECO:0000313" key="1">
    <source>
        <dbReference type="Proteomes" id="UP001652661"/>
    </source>
</evidence>
<name>A0A6P4JLJ8_DROKI</name>
<dbReference type="SMART" id="SM00675">
    <property type="entry name" value="DM11"/>
    <property type="match status" value="1"/>
</dbReference>
<dbReference type="AlphaFoldDB" id="A0A6P4JLJ8"/>
<proteinExistence type="predicted"/>
<dbReference type="Proteomes" id="UP001652661">
    <property type="component" value="Chromosome 3R"/>
</dbReference>
<accession>A0A6P4JLJ8</accession>
<sequence length="172" mass="19856">MEDEKVFSDCEPMPPGSRNASGLFDFSQSTFTMDENGIYIEGNVTSVWNVHPRDVVKAELSLSYFDRGSWVPTILNLAPKDLCKVLYDKKQYWYIYWFSHVTNAEDVKDKCLYYGTTFIFEPFYFNIFLGLDMPLRGGRYLINIGLTAHDPNGIKREDTICMGMRGDLNKIL</sequence>
<dbReference type="InterPro" id="IPR006601">
    <property type="entry name" value="Uncharacterised_DM11_DROME"/>
</dbReference>
<protein>
    <submittedName>
        <fullName evidence="2">Uncharacterized protein</fullName>
    </submittedName>
</protein>
<gene>
    <name evidence="2" type="primary">LOC108084006</name>
</gene>
<reference evidence="2" key="1">
    <citation type="submission" date="2025-08" db="UniProtKB">
        <authorList>
            <consortium name="RefSeq"/>
        </authorList>
    </citation>
    <scope>IDENTIFICATION</scope>
    <source>
        <strain evidence="2">14028-0561.14</strain>
        <tissue evidence="2">Whole fly</tissue>
    </source>
</reference>
<keyword evidence="1" id="KW-1185">Reference proteome</keyword>
<dbReference type="RefSeq" id="XP_017035508.2">
    <property type="nucleotide sequence ID" value="XM_017180019.3"/>
</dbReference>
<dbReference type="OMA" id="RSKNICT"/>
<dbReference type="OrthoDB" id="7975395at2759"/>
<evidence type="ECO:0000313" key="2">
    <source>
        <dbReference type="RefSeq" id="XP_017035508.2"/>
    </source>
</evidence>